<dbReference type="SUPFAM" id="SSF50729">
    <property type="entry name" value="PH domain-like"/>
    <property type="match status" value="1"/>
</dbReference>
<feature type="domain" description="PH" evidence="6">
    <location>
        <begin position="1"/>
        <end position="182"/>
    </location>
</feature>
<dbReference type="EMBL" id="CATNWA010017848">
    <property type="protein sequence ID" value="CAI9603548.1"/>
    <property type="molecule type" value="Genomic_DNA"/>
</dbReference>
<dbReference type="CDD" id="cd08836">
    <property type="entry name" value="ArfGap_AGAP"/>
    <property type="match status" value="1"/>
</dbReference>
<evidence type="ECO:0000256" key="4">
    <source>
        <dbReference type="PROSITE-ProRule" id="PRU00288"/>
    </source>
</evidence>
<evidence type="ECO:0008006" key="10">
    <source>
        <dbReference type="Google" id="ProtNLM"/>
    </source>
</evidence>
<dbReference type="PRINTS" id="PR00405">
    <property type="entry name" value="REVINTRACTNG"/>
</dbReference>
<keyword evidence="2 4" id="KW-0479">Metal-binding</keyword>
<dbReference type="Gene3D" id="2.30.29.30">
    <property type="entry name" value="Pleckstrin-homology domain (PH domain)/Phosphotyrosine-binding domain (PTB)"/>
    <property type="match status" value="2"/>
</dbReference>
<dbReference type="SMART" id="SM00105">
    <property type="entry name" value="ArfGap"/>
    <property type="match status" value="1"/>
</dbReference>
<accession>A0ABN9G4F2</accession>
<dbReference type="InterPro" id="IPR001849">
    <property type="entry name" value="PH_domain"/>
</dbReference>
<feature type="domain" description="Arf-GAP" evidence="7">
    <location>
        <begin position="203"/>
        <end position="285"/>
    </location>
</feature>
<evidence type="ECO:0000256" key="5">
    <source>
        <dbReference type="SAM" id="MobiDB-lite"/>
    </source>
</evidence>
<proteinExistence type="inferred from homology"/>
<dbReference type="SMART" id="SM00233">
    <property type="entry name" value="PH"/>
    <property type="match status" value="1"/>
</dbReference>
<dbReference type="Pfam" id="PF01412">
    <property type="entry name" value="ArfGap"/>
    <property type="match status" value="1"/>
</dbReference>
<dbReference type="Proteomes" id="UP001162483">
    <property type="component" value="Unassembled WGS sequence"/>
</dbReference>
<dbReference type="InterPro" id="IPR037278">
    <property type="entry name" value="ARFGAP/RecO"/>
</dbReference>
<feature type="region of interest" description="Disordered" evidence="5">
    <location>
        <begin position="54"/>
        <end position="140"/>
    </location>
</feature>
<dbReference type="Gene3D" id="1.10.220.150">
    <property type="entry name" value="Arf GTPase activating protein"/>
    <property type="match status" value="1"/>
</dbReference>
<dbReference type="PANTHER" id="PTHR45819">
    <property type="entry name" value="CENTAURIN-GAMMA-1A"/>
    <property type="match status" value="1"/>
</dbReference>
<evidence type="ECO:0000313" key="8">
    <source>
        <dbReference type="EMBL" id="CAI9603548.1"/>
    </source>
</evidence>
<feature type="compositionally biased region" description="Polar residues" evidence="5">
    <location>
        <begin position="62"/>
        <end position="77"/>
    </location>
</feature>
<dbReference type="InterPro" id="IPR011993">
    <property type="entry name" value="PH-like_dom_sf"/>
</dbReference>
<organism evidence="8 9">
    <name type="scientific">Staurois parvus</name>
    <dbReference type="NCBI Taxonomy" id="386267"/>
    <lineage>
        <taxon>Eukaryota</taxon>
        <taxon>Metazoa</taxon>
        <taxon>Chordata</taxon>
        <taxon>Craniata</taxon>
        <taxon>Vertebrata</taxon>
        <taxon>Euteleostomi</taxon>
        <taxon>Amphibia</taxon>
        <taxon>Batrachia</taxon>
        <taxon>Anura</taxon>
        <taxon>Neobatrachia</taxon>
        <taxon>Ranoidea</taxon>
        <taxon>Ranidae</taxon>
        <taxon>Staurois</taxon>
    </lineage>
</organism>
<keyword evidence="2 4" id="KW-0863">Zinc-finger</keyword>
<dbReference type="PROSITE" id="PS50003">
    <property type="entry name" value="PH_DOMAIN"/>
    <property type="match status" value="1"/>
</dbReference>
<evidence type="ECO:0000256" key="1">
    <source>
        <dbReference type="ARBA" id="ARBA00005430"/>
    </source>
</evidence>
<keyword evidence="9" id="KW-1185">Reference proteome</keyword>
<dbReference type="InterPro" id="IPR051282">
    <property type="entry name" value="Arf-GAP_GTPase_ANK_PH"/>
</dbReference>
<dbReference type="InterPro" id="IPR038508">
    <property type="entry name" value="ArfGAP_dom_sf"/>
</dbReference>
<dbReference type="InterPro" id="IPR001164">
    <property type="entry name" value="ArfGAP_dom"/>
</dbReference>
<dbReference type="PANTHER" id="PTHR45819:SF1">
    <property type="entry name" value="ARF-GAP WITH GTPASE, ANK REPEAT AND PH DOMAIN-CONTAINING PROTEIN 1"/>
    <property type="match status" value="1"/>
</dbReference>
<name>A0ABN9G4F2_9NEOB</name>
<feature type="compositionally biased region" description="Low complexity" evidence="5">
    <location>
        <begin position="100"/>
        <end position="110"/>
    </location>
</feature>
<reference evidence="8" key="1">
    <citation type="submission" date="2023-05" db="EMBL/GenBank/DDBJ databases">
        <authorList>
            <person name="Stuckert A."/>
        </authorList>
    </citation>
    <scope>NUCLEOTIDE SEQUENCE</scope>
</reference>
<sequence>MLLKRSGKSLNKEWKKKYVTLCDNGVLTYHPSLHDYMQNVHGKEIDLLRTTVKVPGKRPPRATSSCAPIASPKTNGLTKEVSGLQISPNTDTGLGDSVCSSPSISSTTSPKLDPPPSPHANRKKHRRKKSTSNFKADGLSSTAEEENFEFIIVSLTGQSWHFEATSYEERDAWVQAIESQILASLQSCESSKNKSRLTSQNEALALQSIRNLPGNSHCVDCDAPSPDWASLNLGALMCIECSGIHRNLGTHLSRVRSLDLDDWPPELIKVMSAIGNELANSVWEGSSQGHVKPCSESPRSVTNATCSHLMLFCSFWKSI</sequence>
<evidence type="ECO:0000256" key="2">
    <source>
        <dbReference type="ARBA" id="ARBA00022771"/>
    </source>
</evidence>
<keyword evidence="3" id="KW-0040">ANK repeat</keyword>
<evidence type="ECO:0000259" key="7">
    <source>
        <dbReference type="PROSITE" id="PS50115"/>
    </source>
</evidence>
<comment type="similarity">
    <text evidence="1">Belongs to the centaurin gamma-like family.</text>
</comment>
<dbReference type="CDD" id="cd01250">
    <property type="entry name" value="PH_AGAP"/>
    <property type="match status" value="1"/>
</dbReference>
<evidence type="ECO:0000256" key="3">
    <source>
        <dbReference type="ARBA" id="ARBA00023043"/>
    </source>
</evidence>
<dbReference type="SUPFAM" id="SSF57863">
    <property type="entry name" value="ArfGap/RecO-like zinc finger"/>
    <property type="match status" value="1"/>
</dbReference>
<feature type="compositionally biased region" description="Basic residues" evidence="5">
    <location>
        <begin position="120"/>
        <end position="130"/>
    </location>
</feature>
<keyword evidence="2 4" id="KW-0862">Zinc</keyword>
<evidence type="ECO:0000259" key="6">
    <source>
        <dbReference type="PROSITE" id="PS50003"/>
    </source>
</evidence>
<feature type="compositionally biased region" description="Polar residues" evidence="5">
    <location>
        <begin position="131"/>
        <end position="140"/>
    </location>
</feature>
<dbReference type="PROSITE" id="PS50115">
    <property type="entry name" value="ARFGAP"/>
    <property type="match status" value="1"/>
</dbReference>
<comment type="caution">
    <text evidence="8">The sequence shown here is derived from an EMBL/GenBank/DDBJ whole genome shotgun (WGS) entry which is preliminary data.</text>
</comment>
<gene>
    <name evidence="8" type="ORF">SPARVUS_LOCUS13320858</name>
</gene>
<protein>
    <recommendedName>
        <fullName evidence="10">Arf-GAP with GTPase, ANK repeat and PH domain-containing protein 1</fullName>
    </recommendedName>
</protein>
<evidence type="ECO:0000313" key="9">
    <source>
        <dbReference type="Proteomes" id="UP001162483"/>
    </source>
</evidence>